<evidence type="ECO:0000313" key="4">
    <source>
        <dbReference type="EMBL" id="SNT07954.1"/>
    </source>
</evidence>
<evidence type="ECO:0000259" key="3">
    <source>
        <dbReference type="Pfam" id="PF11127"/>
    </source>
</evidence>
<gene>
    <name evidence="4" type="ORF">SAMN06296052_12325</name>
</gene>
<dbReference type="PANTHER" id="PTHR33824:SF7">
    <property type="entry name" value="POLYKETIDE CYCLASE_DEHYDRASE AND LIPID TRANSPORT SUPERFAMILY PROTEIN"/>
    <property type="match status" value="1"/>
</dbReference>
<dbReference type="InterPro" id="IPR023393">
    <property type="entry name" value="START-like_dom_sf"/>
</dbReference>
<accession>A0A239JT11</accession>
<dbReference type="Pfam" id="PF03364">
    <property type="entry name" value="Polyketide_cyc"/>
    <property type="match status" value="1"/>
</dbReference>
<dbReference type="OrthoDB" id="9797595at2"/>
<reference evidence="5" key="1">
    <citation type="submission" date="2017-06" db="EMBL/GenBank/DDBJ databases">
        <authorList>
            <person name="Varghese N."/>
            <person name="Submissions S."/>
        </authorList>
    </citation>
    <scope>NUCLEOTIDE SEQUENCE [LARGE SCALE GENOMIC DNA]</scope>
    <source>
        <strain evidence="5">NKM1</strain>
    </source>
</reference>
<proteinExistence type="inferred from homology"/>
<dbReference type="AlphaFoldDB" id="A0A239JT11"/>
<dbReference type="InterPro" id="IPR047137">
    <property type="entry name" value="ORF3"/>
</dbReference>
<keyword evidence="5" id="KW-1185">Reference proteome</keyword>
<evidence type="ECO:0000313" key="5">
    <source>
        <dbReference type="Proteomes" id="UP000198432"/>
    </source>
</evidence>
<protein>
    <submittedName>
        <fullName evidence="4">Uncharacterized membrane protein</fullName>
    </submittedName>
</protein>
<dbReference type="Gene3D" id="3.30.530.20">
    <property type="match status" value="1"/>
</dbReference>
<dbReference type="CDD" id="cd07817">
    <property type="entry name" value="SRPBCC_8"/>
    <property type="match status" value="1"/>
</dbReference>
<feature type="domain" description="Inner membrane protein YgaP-like transmembrane" evidence="3">
    <location>
        <begin position="27"/>
        <end position="88"/>
    </location>
</feature>
<dbReference type="Proteomes" id="UP000198432">
    <property type="component" value="Unassembled WGS sequence"/>
</dbReference>
<evidence type="ECO:0000259" key="2">
    <source>
        <dbReference type="Pfam" id="PF03364"/>
    </source>
</evidence>
<evidence type="ECO:0000256" key="1">
    <source>
        <dbReference type="ARBA" id="ARBA00008918"/>
    </source>
</evidence>
<dbReference type="EMBL" id="FZOQ01000023">
    <property type="protein sequence ID" value="SNT07954.1"/>
    <property type="molecule type" value="Genomic_DNA"/>
</dbReference>
<comment type="similarity">
    <text evidence="1">Belongs to the ribosome association toxin RatA family.</text>
</comment>
<feature type="domain" description="Coenzyme Q-binding protein COQ10 START" evidence="2">
    <location>
        <begin position="101"/>
        <end position="229"/>
    </location>
</feature>
<dbReference type="InterPro" id="IPR021309">
    <property type="entry name" value="YgaP-like_TM"/>
</dbReference>
<sequence length="249" mass="27013">MDTYDSRLSEILRTARISPPSTGSSRINVGTKERMASTIGGALMVYYGMRRSDKVGVALALAGGSLIFRGVTGYCPINDATGRNTAGKEDVAIEITSSLTINRPRAEVYAFWRQLENLPRFMSHLKDVQQLGPKRSHWVAKLPKGVGVVEWDADLVKEETDTLLAWRSLPGSDIDNAGEVAFVDAIGERGTVVQATISYRPPAGDVGGGVAKLLNPAFEQMVKQDLHAFKQLLETGEVPTIEGQPSGRR</sequence>
<dbReference type="SUPFAM" id="SSF55961">
    <property type="entry name" value="Bet v1-like"/>
    <property type="match status" value="1"/>
</dbReference>
<dbReference type="Pfam" id="PF11127">
    <property type="entry name" value="YgaP-like_TM"/>
    <property type="match status" value="1"/>
</dbReference>
<name>A0A239JT11_9BACT</name>
<dbReference type="InterPro" id="IPR005031">
    <property type="entry name" value="COQ10_START"/>
</dbReference>
<dbReference type="PANTHER" id="PTHR33824">
    <property type="entry name" value="POLYKETIDE CYCLASE/DEHYDRASE AND LIPID TRANSPORT SUPERFAMILY PROTEIN"/>
    <property type="match status" value="1"/>
</dbReference>
<dbReference type="RefSeq" id="WP_089321006.1">
    <property type="nucleotide sequence ID" value="NZ_FZOQ01000023.1"/>
</dbReference>
<organism evidence="4 5">
    <name type="scientific">Pontibacter ummariensis</name>
    <dbReference type="NCBI Taxonomy" id="1610492"/>
    <lineage>
        <taxon>Bacteria</taxon>
        <taxon>Pseudomonadati</taxon>
        <taxon>Bacteroidota</taxon>
        <taxon>Cytophagia</taxon>
        <taxon>Cytophagales</taxon>
        <taxon>Hymenobacteraceae</taxon>
        <taxon>Pontibacter</taxon>
    </lineage>
</organism>